<dbReference type="HAMAP" id="MF_00255">
    <property type="entry name" value="Gly_tRNA_synth_beta"/>
    <property type="match status" value="1"/>
</dbReference>
<dbReference type="PANTHER" id="PTHR30075">
    <property type="entry name" value="GLYCYL-TRNA SYNTHETASE"/>
    <property type="match status" value="1"/>
</dbReference>
<dbReference type="Proteomes" id="UP001235840">
    <property type="component" value="Unassembled WGS sequence"/>
</dbReference>
<evidence type="ECO:0000259" key="11">
    <source>
        <dbReference type="Pfam" id="PF05746"/>
    </source>
</evidence>
<keyword evidence="5 10" id="KW-0547">Nucleotide-binding</keyword>
<keyword evidence="3 10" id="KW-0963">Cytoplasm</keyword>
<evidence type="ECO:0000256" key="1">
    <source>
        <dbReference type="ARBA" id="ARBA00004496"/>
    </source>
</evidence>
<dbReference type="RefSeq" id="WP_307397502.1">
    <property type="nucleotide sequence ID" value="NZ_BAAADK010000015.1"/>
</dbReference>
<evidence type="ECO:0000256" key="10">
    <source>
        <dbReference type="HAMAP-Rule" id="MF_00255"/>
    </source>
</evidence>
<keyword evidence="8 10" id="KW-0030">Aminoacyl-tRNA synthetase</keyword>
<keyword evidence="4 10" id="KW-0436">Ligase</keyword>
<comment type="caution">
    <text evidence="12">The sequence shown here is derived from an EMBL/GenBank/DDBJ whole genome shotgun (WGS) entry which is preliminary data.</text>
</comment>
<dbReference type="EC" id="6.1.1.14" evidence="10"/>
<organism evidence="12 13">
    <name type="scientific">Caldalkalibacillus horti</name>
    <dbReference type="NCBI Taxonomy" id="77523"/>
    <lineage>
        <taxon>Bacteria</taxon>
        <taxon>Bacillati</taxon>
        <taxon>Bacillota</taxon>
        <taxon>Bacilli</taxon>
        <taxon>Bacillales</taxon>
        <taxon>Bacillaceae</taxon>
        <taxon>Caldalkalibacillus</taxon>
    </lineage>
</organism>
<keyword evidence="7 10" id="KW-0648">Protein biosynthesis</keyword>
<evidence type="ECO:0000313" key="13">
    <source>
        <dbReference type="Proteomes" id="UP001235840"/>
    </source>
</evidence>
<name>A0ABT9W4A5_9BACI</name>
<evidence type="ECO:0000256" key="6">
    <source>
        <dbReference type="ARBA" id="ARBA00022840"/>
    </source>
</evidence>
<evidence type="ECO:0000256" key="4">
    <source>
        <dbReference type="ARBA" id="ARBA00022598"/>
    </source>
</evidence>
<dbReference type="InterPro" id="IPR015944">
    <property type="entry name" value="Gly-tRNA-synth_bsu"/>
</dbReference>
<comment type="similarity">
    <text evidence="2 10">Belongs to the class-II aminoacyl-tRNA synthetase family.</text>
</comment>
<evidence type="ECO:0000256" key="5">
    <source>
        <dbReference type="ARBA" id="ARBA00022741"/>
    </source>
</evidence>
<keyword evidence="6 10" id="KW-0067">ATP-binding</keyword>
<evidence type="ECO:0000256" key="3">
    <source>
        <dbReference type="ARBA" id="ARBA00022490"/>
    </source>
</evidence>
<keyword evidence="13" id="KW-1185">Reference proteome</keyword>
<evidence type="ECO:0000256" key="9">
    <source>
        <dbReference type="ARBA" id="ARBA00047937"/>
    </source>
</evidence>
<feature type="domain" description="DALR anticodon binding" evidence="11">
    <location>
        <begin position="586"/>
        <end position="681"/>
    </location>
</feature>
<dbReference type="InterPro" id="IPR006194">
    <property type="entry name" value="Gly-tRNA-synth_heterodimer"/>
</dbReference>
<dbReference type="GO" id="GO:0004820">
    <property type="term" value="F:glycine-tRNA ligase activity"/>
    <property type="evidence" value="ECO:0007669"/>
    <property type="project" value="UniProtKB-EC"/>
</dbReference>
<dbReference type="PROSITE" id="PS50861">
    <property type="entry name" value="AA_TRNA_LIGASE_II_GLYAB"/>
    <property type="match status" value="1"/>
</dbReference>
<dbReference type="InterPro" id="IPR008909">
    <property type="entry name" value="DALR_anticod-bd"/>
</dbReference>
<accession>A0ABT9W4A5</accession>
<comment type="subunit">
    <text evidence="10">Tetramer of two alpha and two beta subunits.</text>
</comment>
<reference evidence="12 13" key="1">
    <citation type="submission" date="2023-07" db="EMBL/GenBank/DDBJ databases">
        <title>Genomic Encyclopedia of Type Strains, Phase IV (KMG-IV): sequencing the most valuable type-strain genomes for metagenomic binning, comparative biology and taxonomic classification.</title>
        <authorList>
            <person name="Goeker M."/>
        </authorList>
    </citation>
    <scope>NUCLEOTIDE SEQUENCE [LARGE SCALE GENOMIC DNA]</scope>
    <source>
        <strain evidence="12 13">DSM 12751</strain>
    </source>
</reference>
<sequence length="695" mass="79313">MSKRDFLLEIGLEEMPARFVPQAVDQLQEKVVHWMEERRIRHTEVRSYATPRRLALWIKEVDELQEDQVEEAKGPAKKIALDSEGNWTKAAEGFARGQEATVEQLYFKEVNGIEYVFITKETKGTQTEELLPQLAQLIQAMNFPKNMRWGTQDLKFVRPIRWLMALFGETIIPFQIAGVSTGNETYGHRFLGKKISISSPETYERQLLAEYVITDAKERKQAIRSQLSEIEEHQKWVIPIDEDLLEEITYLVEYPTALFGEFDQSFLNIPQEVLITSMKEHQRYFPVKNQDGELLSYFVTVRNGGVDPSGTVAKGNEKVLRARLADAQFFYEEDKKQTIPASLSKLGHVVFHEELGTIADKVNRIRSLASSLGSRLEINEVELKATDRTAELCKFDLVSQMVYEFPELQGRMGQEYARLAGETQEVAKGIYEHYMPRFAGDVLPQTQNGSIVSVADKLDTIVGCFSIGIIPTGSQDPYGLRRQATGIVQILLQQKWSVSLGEIFAIAIKNIKEAGLLKKSEEVLLNDLNSFFQLRIKNAMQDQGISYDIIDAVSEEIDIELFSLFNKAQILKEKTKENAFKGLVDAFTRVHNLAQKAELEPSAIAQELFEHNVENELYGQFISAKETFTTYAEQKNWDEAFEALTALQLPIEDFFENVMVMSDDEAIRLNRLALLKQISDTVFKFADFSRIVFSK</sequence>
<dbReference type="PANTHER" id="PTHR30075:SF2">
    <property type="entry name" value="GLYCINE--TRNA LIGASE, CHLOROPLASTIC_MITOCHONDRIAL 2"/>
    <property type="match status" value="1"/>
</dbReference>
<evidence type="ECO:0000256" key="7">
    <source>
        <dbReference type="ARBA" id="ARBA00022917"/>
    </source>
</evidence>
<evidence type="ECO:0000256" key="8">
    <source>
        <dbReference type="ARBA" id="ARBA00023146"/>
    </source>
</evidence>
<dbReference type="EMBL" id="JAUSTY010000023">
    <property type="protein sequence ID" value="MDQ0168059.1"/>
    <property type="molecule type" value="Genomic_DNA"/>
</dbReference>
<comment type="subcellular location">
    <subcellularLocation>
        <location evidence="1 10">Cytoplasm</location>
    </subcellularLocation>
</comment>
<comment type="catalytic activity">
    <reaction evidence="9 10">
        <text>tRNA(Gly) + glycine + ATP = glycyl-tRNA(Gly) + AMP + diphosphate</text>
        <dbReference type="Rhea" id="RHEA:16013"/>
        <dbReference type="Rhea" id="RHEA-COMP:9664"/>
        <dbReference type="Rhea" id="RHEA-COMP:9683"/>
        <dbReference type="ChEBI" id="CHEBI:30616"/>
        <dbReference type="ChEBI" id="CHEBI:33019"/>
        <dbReference type="ChEBI" id="CHEBI:57305"/>
        <dbReference type="ChEBI" id="CHEBI:78442"/>
        <dbReference type="ChEBI" id="CHEBI:78522"/>
        <dbReference type="ChEBI" id="CHEBI:456215"/>
        <dbReference type="EC" id="6.1.1.14"/>
    </reaction>
</comment>
<dbReference type="SUPFAM" id="SSF109604">
    <property type="entry name" value="HD-domain/PDEase-like"/>
    <property type="match status" value="1"/>
</dbReference>
<evidence type="ECO:0000313" key="12">
    <source>
        <dbReference type="EMBL" id="MDQ0168059.1"/>
    </source>
</evidence>
<dbReference type="Pfam" id="PF05746">
    <property type="entry name" value="DALR_1"/>
    <property type="match status" value="1"/>
</dbReference>
<dbReference type="Pfam" id="PF02092">
    <property type="entry name" value="tRNA_synt_2f"/>
    <property type="match status" value="1"/>
</dbReference>
<gene>
    <name evidence="10" type="primary">glyS</name>
    <name evidence="12" type="ORF">J2S11_003989</name>
</gene>
<evidence type="ECO:0000256" key="2">
    <source>
        <dbReference type="ARBA" id="ARBA00008226"/>
    </source>
</evidence>
<dbReference type="NCBIfam" id="TIGR00211">
    <property type="entry name" value="glyS"/>
    <property type="match status" value="1"/>
</dbReference>
<proteinExistence type="inferred from homology"/>
<protein>
    <recommendedName>
        <fullName evidence="10">Glycine--tRNA ligase beta subunit</fullName>
        <ecNumber evidence="10">6.1.1.14</ecNumber>
    </recommendedName>
    <alternativeName>
        <fullName evidence="10">Glycyl-tRNA synthetase beta subunit</fullName>
        <shortName evidence="10">GlyRS</shortName>
    </alternativeName>
</protein>
<dbReference type="PRINTS" id="PR01045">
    <property type="entry name" value="TRNASYNTHGB"/>
</dbReference>